<keyword evidence="4 7" id="KW-0238">DNA-binding</keyword>
<organism evidence="10 11">
    <name type="scientific">Cyanobacterium aponinum 0216</name>
    <dbReference type="NCBI Taxonomy" id="2676140"/>
    <lineage>
        <taxon>Bacteria</taxon>
        <taxon>Bacillati</taxon>
        <taxon>Cyanobacteriota</taxon>
        <taxon>Cyanophyceae</taxon>
        <taxon>Oscillatoriophycideae</taxon>
        <taxon>Chroococcales</taxon>
        <taxon>Geminocystaceae</taxon>
        <taxon>Cyanobacterium</taxon>
    </lineage>
</organism>
<dbReference type="GO" id="GO:0000156">
    <property type="term" value="F:phosphorelay response regulator activity"/>
    <property type="evidence" value="ECO:0007669"/>
    <property type="project" value="TreeGrafter"/>
</dbReference>
<name>A0A844GXV4_9CHRO</name>
<feature type="domain" description="Response regulatory" evidence="8">
    <location>
        <begin position="7"/>
        <end position="120"/>
    </location>
</feature>
<reference evidence="10 11" key="1">
    <citation type="submission" date="2019-11" db="EMBL/GenBank/DDBJ databases">
        <title>Isolation of a new High Light Tolerant Cyanobacteria.</title>
        <authorList>
            <person name="Dobson Z."/>
            <person name="Vaughn N."/>
            <person name="Vaughn M."/>
            <person name="Fromme P."/>
            <person name="Mazor Y."/>
        </authorList>
    </citation>
    <scope>NUCLEOTIDE SEQUENCE [LARGE SCALE GENOMIC DNA]</scope>
    <source>
        <strain evidence="10 11">0216</strain>
    </source>
</reference>
<evidence type="ECO:0000256" key="5">
    <source>
        <dbReference type="ARBA" id="ARBA00023163"/>
    </source>
</evidence>
<dbReference type="SMART" id="SM00862">
    <property type="entry name" value="Trans_reg_C"/>
    <property type="match status" value="1"/>
</dbReference>
<dbReference type="InterPro" id="IPR001867">
    <property type="entry name" value="OmpR/PhoB-type_DNA-bd"/>
</dbReference>
<dbReference type="GO" id="GO:0000976">
    <property type="term" value="F:transcription cis-regulatory region binding"/>
    <property type="evidence" value="ECO:0007669"/>
    <property type="project" value="TreeGrafter"/>
</dbReference>
<evidence type="ECO:0000256" key="2">
    <source>
        <dbReference type="ARBA" id="ARBA00023012"/>
    </source>
</evidence>
<dbReference type="CDD" id="cd17574">
    <property type="entry name" value="REC_OmpR"/>
    <property type="match status" value="1"/>
</dbReference>
<feature type="modified residue" description="4-aspartylphosphate" evidence="6">
    <location>
        <position position="56"/>
    </location>
</feature>
<dbReference type="Gene3D" id="3.40.50.2300">
    <property type="match status" value="1"/>
</dbReference>
<dbReference type="Gene3D" id="1.10.10.10">
    <property type="entry name" value="Winged helix-like DNA-binding domain superfamily/Winged helix DNA-binding domain"/>
    <property type="match status" value="1"/>
</dbReference>
<dbReference type="InterPro" id="IPR036388">
    <property type="entry name" value="WH-like_DNA-bd_sf"/>
</dbReference>
<keyword evidence="5" id="KW-0804">Transcription</keyword>
<keyword evidence="3" id="KW-0805">Transcription regulation</keyword>
<evidence type="ECO:0000256" key="4">
    <source>
        <dbReference type="ARBA" id="ARBA00023125"/>
    </source>
</evidence>
<feature type="domain" description="OmpR/PhoB-type" evidence="9">
    <location>
        <begin position="131"/>
        <end position="230"/>
    </location>
</feature>
<dbReference type="Pfam" id="PF00072">
    <property type="entry name" value="Response_reg"/>
    <property type="match status" value="1"/>
</dbReference>
<sequence>MEVVLAKILVVDDDIHITNLITRFLRQKQYLVEYANDGQKARDIFKHFHPDLVILDINLPDTLGYNLCAEMQENNDVFVLMLTSRTDVEDKKKGFSTGADDYLTKPFDLEELEFRIQAILRRRRIIKSVGGETLDFGDLVINPETREVKVKTQSITLTSLEFDLLYFLASNPNRVWSREDLVNNVWQSNPMGDNRVVDVHIGQIRRKIELDSEATRHISTVRGVGYKFEIENS</sequence>
<dbReference type="FunFam" id="1.10.10.10:FF:000018">
    <property type="entry name" value="DNA-binding response regulator ResD"/>
    <property type="match status" value="1"/>
</dbReference>
<dbReference type="SUPFAM" id="SSF52172">
    <property type="entry name" value="CheY-like"/>
    <property type="match status" value="1"/>
</dbReference>
<dbReference type="SMART" id="SM00448">
    <property type="entry name" value="REC"/>
    <property type="match status" value="1"/>
</dbReference>
<dbReference type="EMBL" id="WMIA01000015">
    <property type="protein sequence ID" value="MTF39659.1"/>
    <property type="molecule type" value="Genomic_DNA"/>
</dbReference>
<dbReference type="GO" id="GO:0006355">
    <property type="term" value="P:regulation of DNA-templated transcription"/>
    <property type="evidence" value="ECO:0007669"/>
    <property type="project" value="InterPro"/>
</dbReference>
<evidence type="ECO:0000256" key="7">
    <source>
        <dbReference type="PROSITE-ProRule" id="PRU01091"/>
    </source>
</evidence>
<dbReference type="PROSITE" id="PS50110">
    <property type="entry name" value="RESPONSE_REGULATORY"/>
    <property type="match status" value="1"/>
</dbReference>
<dbReference type="Proteomes" id="UP000437131">
    <property type="component" value="Unassembled WGS sequence"/>
</dbReference>
<dbReference type="Gene3D" id="6.10.250.690">
    <property type="match status" value="1"/>
</dbReference>
<protein>
    <submittedName>
        <fullName evidence="10">Response regulator</fullName>
    </submittedName>
</protein>
<dbReference type="RefSeq" id="WP_015220319.1">
    <property type="nucleotide sequence ID" value="NZ_WMIA01000015.1"/>
</dbReference>
<dbReference type="PANTHER" id="PTHR48111">
    <property type="entry name" value="REGULATOR OF RPOS"/>
    <property type="match status" value="1"/>
</dbReference>
<evidence type="ECO:0000313" key="11">
    <source>
        <dbReference type="Proteomes" id="UP000437131"/>
    </source>
</evidence>
<evidence type="ECO:0000259" key="8">
    <source>
        <dbReference type="PROSITE" id="PS50110"/>
    </source>
</evidence>
<feature type="DNA-binding region" description="OmpR/PhoB-type" evidence="7">
    <location>
        <begin position="131"/>
        <end position="230"/>
    </location>
</feature>
<dbReference type="GO" id="GO:0005829">
    <property type="term" value="C:cytosol"/>
    <property type="evidence" value="ECO:0007669"/>
    <property type="project" value="TreeGrafter"/>
</dbReference>
<dbReference type="InterPro" id="IPR001789">
    <property type="entry name" value="Sig_transdc_resp-reg_receiver"/>
</dbReference>
<keyword evidence="2" id="KW-0902">Two-component regulatory system</keyword>
<evidence type="ECO:0000313" key="10">
    <source>
        <dbReference type="EMBL" id="MTF39659.1"/>
    </source>
</evidence>
<dbReference type="PROSITE" id="PS51755">
    <property type="entry name" value="OMPR_PHOB"/>
    <property type="match status" value="1"/>
</dbReference>
<proteinExistence type="predicted"/>
<keyword evidence="1 6" id="KW-0597">Phosphoprotein</keyword>
<gene>
    <name evidence="10" type="ORF">GGC33_12070</name>
</gene>
<dbReference type="InterPro" id="IPR011006">
    <property type="entry name" value="CheY-like_superfamily"/>
</dbReference>
<dbReference type="Pfam" id="PF00486">
    <property type="entry name" value="Trans_reg_C"/>
    <property type="match status" value="1"/>
</dbReference>
<dbReference type="CDD" id="cd00383">
    <property type="entry name" value="trans_reg_C"/>
    <property type="match status" value="1"/>
</dbReference>
<evidence type="ECO:0000256" key="3">
    <source>
        <dbReference type="ARBA" id="ARBA00023015"/>
    </source>
</evidence>
<dbReference type="GO" id="GO:0032993">
    <property type="term" value="C:protein-DNA complex"/>
    <property type="evidence" value="ECO:0007669"/>
    <property type="project" value="TreeGrafter"/>
</dbReference>
<comment type="caution">
    <text evidence="10">The sequence shown here is derived from an EMBL/GenBank/DDBJ whole genome shotgun (WGS) entry which is preliminary data.</text>
</comment>
<dbReference type="InterPro" id="IPR039420">
    <property type="entry name" value="WalR-like"/>
</dbReference>
<evidence type="ECO:0000259" key="9">
    <source>
        <dbReference type="PROSITE" id="PS51755"/>
    </source>
</evidence>
<accession>A0A844GXV4</accession>
<dbReference type="PANTHER" id="PTHR48111:SF1">
    <property type="entry name" value="TWO-COMPONENT RESPONSE REGULATOR ORR33"/>
    <property type="match status" value="1"/>
</dbReference>
<evidence type="ECO:0000256" key="6">
    <source>
        <dbReference type="PROSITE-ProRule" id="PRU00169"/>
    </source>
</evidence>
<dbReference type="AlphaFoldDB" id="A0A844GXV4"/>
<evidence type="ECO:0000256" key="1">
    <source>
        <dbReference type="ARBA" id="ARBA00022553"/>
    </source>
</evidence>